<dbReference type="eggNOG" id="COG2378">
    <property type="taxonomic scope" value="Bacteria"/>
</dbReference>
<evidence type="ECO:0000313" key="5">
    <source>
        <dbReference type="Proteomes" id="UP000030063"/>
    </source>
</evidence>
<dbReference type="PROSITE" id="PS52050">
    <property type="entry name" value="WYL"/>
    <property type="match status" value="1"/>
</dbReference>
<keyword evidence="2" id="KW-0804">Transcription</keyword>
<keyword evidence="5" id="KW-1185">Reference proteome</keyword>
<evidence type="ECO:0000259" key="3">
    <source>
        <dbReference type="PROSITE" id="PS51000"/>
    </source>
</evidence>
<dbReference type="Pfam" id="PF13280">
    <property type="entry name" value="WYL"/>
    <property type="match status" value="1"/>
</dbReference>
<name>A0A0A1YQG9_9PSED</name>
<comment type="caution">
    <text evidence="4">The sequence shown here is derived from an EMBL/GenBank/DDBJ whole genome shotgun (WGS) entry which is preliminary data.</text>
</comment>
<dbReference type="Proteomes" id="UP000030063">
    <property type="component" value="Unassembled WGS sequence"/>
</dbReference>
<dbReference type="InterPro" id="IPR001034">
    <property type="entry name" value="DeoR_HTH"/>
</dbReference>
<dbReference type="GO" id="GO:0003700">
    <property type="term" value="F:DNA-binding transcription factor activity"/>
    <property type="evidence" value="ECO:0007669"/>
    <property type="project" value="InterPro"/>
</dbReference>
<dbReference type="InterPro" id="IPR036390">
    <property type="entry name" value="WH_DNA-bd_sf"/>
</dbReference>
<dbReference type="InterPro" id="IPR013196">
    <property type="entry name" value="HTH_11"/>
</dbReference>
<dbReference type="RefSeq" id="WP_025164327.1">
    <property type="nucleotide sequence ID" value="NZ_AWSQ01000001.1"/>
</dbReference>
<protein>
    <submittedName>
        <fullName evidence="4">DeoR faimly transcriptional regulator</fullName>
    </submittedName>
</protein>
<dbReference type="Gene3D" id="1.10.10.10">
    <property type="entry name" value="Winged helix-like DNA-binding domain superfamily/Winged helix DNA-binding domain"/>
    <property type="match status" value="1"/>
</dbReference>
<sequence length="233" mass="27105">MRRADRLFQIVQFLRSRRLTTAQWLAERLQVSVRTIYRDIQDLSLSGVPLEGEAGVGYVLRQPMDLPPLMFEREEIEALLIGARMVKAWADPQLQRAAESALAKIHGVLPQALRDELNRNQMLAPETRPLPVHWLGELRQAIRQRHKLLISYRDENGESSQRHIRPLGLFFWGQVWTLCGWCELRDDFRNFRVDRVQTLDDSGETFETVAGQRLEDYLARHVCADQLTPTYKS</sequence>
<feature type="domain" description="HTH deoR-type" evidence="3">
    <location>
        <begin position="3"/>
        <end position="58"/>
    </location>
</feature>
<dbReference type="STRING" id="1395571.TMS3_0106030"/>
<dbReference type="EMBL" id="AWSQ01000001">
    <property type="protein sequence ID" value="KFX71481.1"/>
    <property type="molecule type" value="Genomic_DNA"/>
</dbReference>
<gene>
    <name evidence="4" type="ORF">TMS3_0106030</name>
</gene>
<dbReference type="AlphaFoldDB" id="A0A0A1YQG9"/>
<dbReference type="PANTHER" id="PTHR34580">
    <property type="match status" value="1"/>
</dbReference>
<evidence type="ECO:0000313" key="4">
    <source>
        <dbReference type="EMBL" id="KFX71481.1"/>
    </source>
</evidence>
<dbReference type="PROSITE" id="PS51000">
    <property type="entry name" value="HTH_DEOR_2"/>
    <property type="match status" value="1"/>
</dbReference>
<dbReference type="InterPro" id="IPR026881">
    <property type="entry name" value="WYL_dom"/>
</dbReference>
<dbReference type="PANTHER" id="PTHR34580:SF3">
    <property type="entry name" value="PROTEIN PAFB"/>
    <property type="match status" value="1"/>
</dbReference>
<evidence type="ECO:0000256" key="1">
    <source>
        <dbReference type="ARBA" id="ARBA00023015"/>
    </source>
</evidence>
<dbReference type="Pfam" id="PF08279">
    <property type="entry name" value="HTH_11"/>
    <property type="match status" value="1"/>
</dbReference>
<dbReference type="InterPro" id="IPR051534">
    <property type="entry name" value="CBASS_pafABC_assoc_protein"/>
</dbReference>
<keyword evidence="1" id="KW-0805">Transcription regulation</keyword>
<organism evidence="4 5">
    <name type="scientific">Pseudomonas taeanensis MS-3</name>
    <dbReference type="NCBI Taxonomy" id="1395571"/>
    <lineage>
        <taxon>Bacteria</taxon>
        <taxon>Pseudomonadati</taxon>
        <taxon>Pseudomonadota</taxon>
        <taxon>Gammaproteobacteria</taxon>
        <taxon>Pseudomonadales</taxon>
        <taxon>Pseudomonadaceae</taxon>
        <taxon>Pseudomonas</taxon>
    </lineage>
</organism>
<dbReference type="InterPro" id="IPR036388">
    <property type="entry name" value="WH-like_DNA-bd_sf"/>
</dbReference>
<accession>A0A0A1YQG9</accession>
<evidence type="ECO:0000256" key="2">
    <source>
        <dbReference type="ARBA" id="ARBA00023163"/>
    </source>
</evidence>
<dbReference type="SUPFAM" id="SSF46785">
    <property type="entry name" value="Winged helix' DNA-binding domain"/>
    <property type="match status" value="1"/>
</dbReference>
<proteinExistence type="predicted"/>
<reference evidence="4 5" key="1">
    <citation type="journal article" date="2014" name="Genome Announc.">
        <title>Draft Genome Sequence of Petroleum Oil-Degrading Marine Bacterium Pseudomonas taeanensis Strain MS-3, Isolated from a Crude Oil-Contaminated Seashore.</title>
        <authorList>
            <person name="Lee S.Y."/>
            <person name="Kim S.H."/>
            <person name="Lee D.G."/>
            <person name="Shin S."/>
            <person name="Yun S.H."/>
            <person name="Choi C.W."/>
            <person name="Chung Y.H."/>
            <person name="Choi J.S."/>
            <person name="Kahng H.Y."/>
            <person name="Kim S.I."/>
        </authorList>
    </citation>
    <scope>NUCLEOTIDE SEQUENCE [LARGE SCALE GENOMIC DNA]</scope>
    <source>
        <strain evidence="4 5">MS-3</strain>
    </source>
</reference>
<dbReference type="OrthoDB" id="9807255at2"/>